<keyword evidence="3" id="KW-1185">Reference proteome</keyword>
<dbReference type="AlphaFoldDB" id="A0A9W4SK00"/>
<evidence type="ECO:0000313" key="2">
    <source>
        <dbReference type="EMBL" id="CAI2171874.1"/>
    </source>
</evidence>
<gene>
    <name evidence="2" type="ORF">FWILDA_LOCUS5296</name>
</gene>
<sequence length="267" mass="31110">MADNQAPNKLKEKDANNLSNWEKQDFLALKNTLNPFITHIRFFELSSKDFNDKVRPFKKLLPKKLFEDIVTFYMINVQQNMPPPRNKKLVIDSTIINSKHAIILANRIQRKDDKTKISKNNKYHFKLIYRGSRHGYDTKFMRIKCDGQGAYILIIKTNENDAVIGGFNPLGYILKGSLNYSYWNNTTESFIFSIDKKDWKISRVASADHAIYELYDTYDHALNFGNSDLVINGNAGTCNQKYYESKILDSEKFTIKEMEIFTFKVVI</sequence>
<evidence type="ECO:0000259" key="1">
    <source>
        <dbReference type="PROSITE" id="PS51886"/>
    </source>
</evidence>
<dbReference type="Proteomes" id="UP001153678">
    <property type="component" value="Unassembled WGS sequence"/>
</dbReference>
<dbReference type="InterPro" id="IPR006571">
    <property type="entry name" value="TLDc_dom"/>
</dbReference>
<reference evidence="2" key="1">
    <citation type="submission" date="2022-08" db="EMBL/GenBank/DDBJ databases">
        <authorList>
            <person name="Kallberg Y."/>
            <person name="Tangrot J."/>
            <person name="Rosling A."/>
        </authorList>
    </citation>
    <scope>NUCLEOTIDE SEQUENCE</scope>
    <source>
        <strain evidence="2">Wild A</strain>
    </source>
</reference>
<feature type="domain" description="TLDc" evidence="1">
    <location>
        <begin position="94"/>
        <end position="264"/>
    </location>
</feature>
<proteinExistence type="predicted"/>
<accession>A0A9W4SK00</accession>
<protein>
    <submittedName>
        <fullName evidence="2">15299_t:CDS:1</fullName>
    </submittedName>
</protein>
<evidence type="ECO:0000313" key="3">
    <source>
        <dbReference type="Proteomes" id="UP001153678"/>
    </source>
</evidence>
<organism evidence="2 3">
    <name type="scientific">Funneliformis geosporum</name>
    <dbReference type="NCBI Taxonomy" id="1117311"/>
    <lineage>
        <taxon>Eukaryota</taxon>
        <taxon>Fungi</taxon>
        <taxon>Fungi incertae sedis</taxon>
        <taxon>Mucoromycota</taxon>
        <taxon>Glomeromycotina</taxon>
        <taxon>Glomeromycetes</taxon>
        <taxon>Glomerales</taxon>
        <taxon>Glomeraceae</taxon>
        <taxon>Funneliformis</taxon>
    </lineage>
</organism>
<dbReference type="PROSITE" id="PS51886">
    <property type="entry name" value="TLDC"/>
    <property type="match status" value="1"/>
</dbReference>
<name>A0A9W4SK00_9GLOM</name>
<comment type="caution">
    <text evidence="2">The sequence shown here is derived from an EMBL/GenBank/DDBJ whole genome shotgun (WGS) entry which is preliminary data.</text>
</comment>
<dbReference type="OrthoDB" id="2441258at2759"/>
<dbReference type="EMBL" id="CAMKVN010000873">
    <property type="protein sequence ID" value="CAI2171874.1"/>
    <property type="molecule type" value="Genomic_DNA"/>
</dbReference>
<dbReference type="Pfam" id="PF07534">
    <property type="entry name" value="TLD"/>
    <property type="match status" value="1"/>
</dbReference>